<dbReference type="InterPro" id="IPR036412">
    <property type="entry name" value="HAD-like_sf"/>
</dbReference>
<dbReference type="InterPro" id="IPR050155">
    <property type="entry name" value="HAD-like_hydrolase_sf"/>
</dbReference>
<dbReference type="Gene3D" id="3.40.50.1000">
    <property type="entry name" value="HAD superfamily/HAD-like"/>
    <property type="match status" value="1"/>
</dbReference>
<name>A0A6P0GGK4_9ACTN</name>
<gene>
    <name evidence="1" type="ORF">GCU54_10055</name>
</gene>
<dbReference type="InterPro" id="IPR041492">
    <property type="entry name" value="HAD_2"/>
</dbReference>
<reference evidence="1 2" key="1">
    <citation type="submission" date="2019-12" db="EMBL/GenBank/DDBJ databases">
        <title>WGS of CPCC 203550 I12A-02606.</title>
        <authorList>
            <person name="Jiang Z."/>
        </authorList>
    </citation>
    <scope>NUCLEOTIDE SEQUENCE [LARGE SCALE GENOMIC DNA]</scope>
    <source>
        <strain evidence="1 2">I12A-02606</strain>
    </source>
</reference>
<dbReference type="PANTHER" id="PTHR43434">
    <property type="entry name" value="PHOSPHOGLYCOLATE PHOSPHATASE"/>
    <property type="match status" value="1"/>
</dbReference>
<dbReference type="InterPro" id="IPR006439">
    <property type="entry name" value="HAD-SF_hydro_IA"/>
</dbReference>
<proteinExistence type="predicted"/>
<dbReference type="RefSeq" id="WP_163476515.1">
    <property type="nucleotide sequence ID" value="NZ_JAAGWE010000015.1"/>
</dbReference>
<evidence type="ECO:0000313" key="2">
    <source>
        <dbReference type="Proteomes" id="UP000471126"/>
    </source>
</evidence>
<dbReference type="Proteomes" id="UP000471126">
    <property type="component" value="Unassembled WGS sequence"/>
</dbReference>
<dbReference type="EMBL" id="JAAGWE010000015">
    <property type="protein sequence ID" value="NEM06356.1"/>
    <property type="molecule type" value="Genomic_DNA"/>
</dbReference>
<dbReference type="PANTHER" id="PTHR43434:SF16">
    <property type="entry name" value="BLL8046 PROTEIN"/>
    <property type="match status" value="1"/>
</dbReference>
<dbReference type="SFLD" id="SFLDG01135">
    <property type="entry name" value="C1.5.6:_HAD__Beta-PGM__Phospha"/>
    <property type="match status" value="1"/>
</dbReference>
<dbReference type="SFLD" id="SFLDS00003">
    <property type="entry name" value="Haloacid_Dehalogenase"/>
    <property type="match status" value="1"/>
</dbReference>
<evidence type="ECO:0000313" key="1">
    <source>
        <dbReference type="EMBL" id="NEM06356.1"/>
    </source>
</evidence>
<dbReference type="GO" id="GO:0006281">
    <property type="term" value="P:DNA repair"/>
    <property type="evidence" value="ECO:0007669"/>
    <property type="project" value="TreeGrafter"/>
</dbReference>
<dbReference type="GO" id="GO:0005829">
    <property type="term" value="C:cytosol"/>
    <property type="evidence" value="ECO:0007669"/>
    <property type="project" value="TreeGrafter"/>
</dbReference>
<sequence>MPDTAIFDVDGTLVDSNYQHALAWYRAFDRYGITRPIWRIHRAIGMGGDVLVPEIGGRQVEEEHGDALRDAWVEEFDELIGEVKPFDGAHELLAEVKRRGFKLVLASSGKAKHVEAFLDLVDGRSLADAWTTSDDAEKTKPEPDLVVTALGRVEGASGVMVGDSTWDVIAAGKVDVPTIAVRTGGFSVGELMEAGASRVFQSLVEFRSSLDGTALARPS</sequence>
<dbReference type="SUPFAM" id="SSF56784">
    <property type="entry name" value="HAD-like"/>
    <property type="match status" value="1"/>
</dbReference>
<dbReference type="InterPro" id="IPR023198">
    <property type="entry name" value="PGP-like_dom2"/>
</dbReference>
<dbReference type="Gene3D" id="1.10.150.240">
    <property type="entry name" value="Putative phosphatase, domain 2"/>
    <property type="match status" value="1"/>
</dbReference>
<dbReference type="NCBIfam" id="TIGR01549">
    <property type="entry name" value="HAD-SF-IA-v1"/>
    <property type="match status" value="1"/>
</dbReference>
<protein>
    <submittedName>
        <fullName evidence="1">HAD family hydrolase</fullName>
    </submittedName>
</protein>
<dbReference type="GO" id="GO:0008967">
    <property type="term" value="F:phosphoglycolate phosphatase activity"/>
    <property type="evidence" value="ECO:0007669"/>
    <property type="project" value="TreeGrafter"/>
</dbReference>
<dbReference type="SFLD" id="SFLDG01129">
    <property type="entry name" value="C1.5:_HAD__Beta-PGM__Phosphata"/>
    <property type="match status" value="1"/>
</dbReference>
<dbReference type="AlphaFoldDB" id="A0A6P0GGK4"/>
<dbReference type="PRINTS" id="PR00413">
    <property type="entry name" value="HADHALOGNASE"/>
</dbReference>
<comment type="caution">
    <text evidence="1">The sequence shown here is derived from an EMBL/GenBank/DDBJ whole genome shotgun (WGS) entry which is preliminary data.</text>
</comment>
<keyword evidence="1" id="KW-0378">Hydrolase</keyword>
<organism evidence="1 2">
    <name type="scientific">Geodermatophilus normandii</name>
    <dbReference type="NCBI Taxonomy" id="1137989"/>
    <lineage>
        <taxon>Bacteria</taxon>
        <taxon>Bacillati</taxon>
        <taxon>Actinomycetota</taxon>
        <taxon>Actinomycetes</taxon>
        <taxon>Geodermatophilales</taxon>
        <taxon>Geodermatophilaceae</taxon>
        <taxon>Geodermatophilus</taxon>
    </lineage>
</organism>
<dbReference type="InterPro" id="IPR023214">
    <property type="entry name" value="HAD_sf"/>
</dbReference>
<accession>A0A6P0GGK4</accession>
<dbReference type="Pfam" id="PF13419">
    <property type="entry name" value="HAD_2"/>
    <property type="match status" value="1"/>
</dbReference>